<keyword evidence="10" id="KW-0862">Zinc</keyword>
<comment type="caution">
    <text evidence="15">The sequence shown here is derived from an EMBL/GenBank/DDBJ whole genome shotgun (WGS) entry which is preliminary data.</text>
</comment>
<evidence type="ECO:0000256" key="8">
    <source>
        <dbReference type="ARBA" id="ARBA00022801"/>
    </source>
</evidence>
<dbReference type="GO" id="GO:0004843">
    <property type="term" value="F:cysteine-type deubiquitinase activity"/>
    <property type="evidence" value="ECO:0007669"/>
    <property type="project" value="UniProtKB-EC"/>
</dbReference>
<dbReference type="InterPro" id="IPR002893">
    <property type="entry name" value="Znf_MYND"/>
</dbReference>
<dbReference type="InterPro" id="IPR028889">
    <property type="entry name" value="USP"/>
</dbReference>
<dbReference type="Gene3D" id="6.10.140.2220">
    <property type="match status" value="1"/>
</dbReference>
<evidence type="ECO:0000256" key="10">
    <source>
        <dbReference type="ARBA" id="ARBA00022833"/>
    </source>
</evidence>
<evidence type="ECO:0000256" key="2">
    <source>
        <dbReference type="ARBA" id="ARBA00009085"/>
    </source>
</evidence>
<dbReference type="EC" id="3.4.19.12" evidence="3"/>
<reference evidence="15 16" key="1">
    <citation type="submission" date="2021-09" db="EMBL/GenBank/DDBJ databases">
        <title>Genomic insights and catalytic innovation underlie evolution of tropane alkaloids biosynthesis.</title>
        <authorList>
            <person name="Wang Y.-J."/>
            <person name="Tian T."/>
            <person name="Huang J.-P."/>
            <person name="Huang S.-X."/>
        </authorList>
    </citation>
    <scope>NUCLEOTIDE SEQUENCE [LARGE SCALE GENOMIC DNA]</scope>
    <source>
        <strain evidence="15">KIB-2018</strain>
        <tissue evidence="15">Leaf</tissue>
    </source>
</reference>
<keyword evidence="8" id="KW-0378">Hydrolase</keyword>
<feature type="compositionally biased region" description="Low complexity" evidence="12">
    <location>
        <begin position="328"/>
        <end position="342"/>
    </location>
</feature>
<dbReference type="EMBL" id="JAIWQS010000009">
    <property type="protein sequence ID" value="KAJ8754657.1"/>
    <property type="molecule type" value="Genomic_DNA"/>
</dbReference>
<evidence type="ECO:0000256" key="1">
    <source>
        <dbReference type="ARBA" id="ARBA00000707"/>
    </source>
</evidence>
<feature type="domain" description="USP" evidence="13">
    <location>
        <begin position="415"/>
        <end position="721"/>
    </location>
</feature>
<dbReference type="SUPFAM" id="SSF144232">
    <property type="entry name" value="HIT/MYND zinc finger-like"/>
    <property type="match status" value="1"/>
</dbReference>
<dbReference type="PANTHER" id="PTHR24006">
    <property type="entry name" value="UBIQUITIN CARBOXYL-TERMINAL HYDROLASE"/>
    <property type="match status" value="1"/>
</dbReference>
<dbReference type="FunFam" id="6.10.140.2220:FF:000006">
    <property type="entry name" value="Ubiquitin carboxyl-terminal hydrolase 15"/>
    <property type="match status" value="1"/>
</dbReference>
<sequence length="929" mass="104762">MLEPREADLPVLLLVLVVLPVVAYILLGKWSDTARKRDRVSLLAQLACEETLRAEVMSNPSASPLVPASKNGAHSCARCCSPATTRCSRCKTVRYCSGKCQIIHWRQVHRHECQQLETTNYSSSPSIGSVEDFIPERVPISDGLKSIYFGCYNHDASIVTTSSSVDKLGAMLQKRSTDKWASCNSSKEVLRREDMAIINPREESSEIRFNNSILVNNISGLSLSGHETVSSVTETRYKRQQFAMLESRNKYEFSGVLHSGNEETNEPEFEMNYVTHGGNLPTVEQTINGEVEMQHCREMTAKKGNEKAKSAVESTRKGNEKAKSAVESTRNSNFSRSISRQSSQREDRKKQIAHTSRSNGVASLGINKMMGVRKSTKLVKQPSCAPDDVHKKIEMFPYEEFMKIFDCEVISLSPRGLLNCGNSCYANAVLQCLTCTKPLLIFLLRRSHSQNCLRKEWCLVCELEQHAMMLRECGGPLSPSRILLHMQNSNCQIGDGSQEDAHEFLRLFVASLQSICLEGLVGENKVDLRLQETTFVQHTFGGRLRSKVKCMRCHHESERYENIMDLTLEIFGLVESLEDALTQFTRAEELDGENMYRCGRCSAYVRARKQLSIHEAPNILTIVLKRFQEGKYGKINKCISFPENLDMVPFMTGTGDVPPPYMLYGVVVHLDTLNASFSGHYVAYVKDLQGSWFRIDDSEVYPVPVNHVMSEGAYILFYKRSSPRPPGTFCEKVSCQQLQLFARNFSSRTQKLSGQGQTKYHSHHVGPQQMVNLKPQNRTGMTSHSHDFSRAASRNTVEMEFSDATSDWSLFTSSDEASFTTESTRDSFSTLDYSDTLYSNNLYTPESLSPDAVCLRNFSNSRPETKFFLEERGYVFDSSLSKQCQNNIWCRKVTNSLSEYPCQTYGSVKCGSNVACNLDRRSSHCKLIP</sequence>
<evidence type="ECO:0000313" key="16">
    <source>
        <dbReference type="Proteomes" id="UP001159364"/>
    </source>
</evidence>
<dbReference type="PROSITE" id="PS50865">
    <property type="entry name" value="ZF_MYND_2"/>
    <property type="match status" value="1"/>
</dbReference>
<evidence type="ECO:0000256" key="4">
    <source>
        <dbReference type="ARBA" id="ARBA00022670"/>
    </source>
</evidence>
<dbReference type="PROSITE" id="PS50235">
    <property type="entry name" value="USP_3"/>
    <property type="match status" value="1"/>
</dbReference>
<comment type="catalytic activity">
    <reaction evidence="1">
        <text>Thiol-dependent hydrolysis of ester, thioester, amide, peptide and isopeptide bonds formed by the C-terminal Gly of ubiquitin (a 76-residue protein attached to proteins as an intracellular targeting signal).</text>
        <dbReference type="EC" id="3.4.19.12"/>
    </reaction>
</comment>
<dbReference type="FunFam" id="3.90.70.10:FF:000026">
    <property type="entry name" value="Ubiquitin carboxyl-terminal hydrolase 15"/>
    <property type="match status" value="1"/>
</dbReference>
<dbReference type="GO" id="GO:0005829">
    <property type="term" value="C:cytosol"/>
    <property type="evidence" value="ECO:0007669"/>
    <property type="project" value="TreeGrafter"/>
</dbReference>
<evidence type="ECO:0000259" key="14">
    <source>
        <dbReference type="PROSITE" id="PS50865"/>
    </source>
</evidence>
<dbReference type="GO" id="GO:0006508">
    <property type="term" value="P:proteolysis"/>
    <property type="evidence" value="ECO:0007669"/>
    <property type="project" value="UniProtKB-KW"/>
</dbReference>
<proteinExistence type="inferred from homology"/>
<dbReference type="PROSITE" id="PS00972">
    <property type="entry name" value="USP_1"/>
    <property type="match status" value="1"/>
</dbReference>
<feature type="domain" description="MYND-type" evidence="14">
    <location>
        <begin position="76"/>
        <end position="113"/>
    </location>
</feature>
<dbReference type="GO" id="GO:0016579">
    <property type="term" value="P:protein deubiquitination"/>
    <property type="evidence" value="ECO:0007669"/>
    <property type="project" value="InterPro"/>
</dbReference>
<evidence type="ECO:0000256" key="11">
    <source>
        <dbReference type="PROSITE-ProRule" id="PRU00134"/>
    </source>
</evidence>
<dbReference type="CDD" id="cd02661">
    <property type="entry name" value="Peptidase_C19E"/>
    <property type="match status" value="1"/>
</dbReference>
<protein>
    <recommendedName>
        <fullName evidence="3">ubiquitinyl hydrolase 1</fullName>
        <ecNumber evidence="3">3.4.19.12</ecNumber>
    </recommendedName>
</protein>
<dbReference type="GO" id="GO:0005634">
    <property type="term" value="C:nucleus"/>
    <property type="evidence" value="ECO:0007669"/>
    <property type="project" value="TreeGrafter"/>
</dbReference>
<evidence type="ECO:0000256" key="9">
    <source>
        <dbReference type="ARBA" id="ARBA00022807"/>
    </source>
</evidence>
<keyword evidence="4" id="KW-0645">Protease</keyword>
<keyword evidence="7" id="KW-0833">Ubl conjugation pathway</keyword>
<dbReference type="InterPro" id="IPR001394">
    <property type="entry name" value="Peptidase_C19_UCH"/>
</dbReference>
<evidence type="ECO:0000256" key="3">
    <source>
        <dbReference type="ARBA" id="ARBA00012759"/>
    </source>
</evidence>
<dbReference type="Gene3D" id="3.90.70.10">
    <property type="entry name" value="Cysteine proteinases"/>
    <property type="match status" value="1"/>
</dbReference>
<dbReference type="GO" id="GO:0008270">
    <property type="term" value="F:zinc ion binding"/>
    <property type="evidence" value="ECO:0007669"/>
    <property type="project" value="UniProtKB-KW"/>
</dbReference>
<keyword evidence="6 11" id="KW-0863">Zinc-finger</keyword>
<evidence type="ECO:0000256" key="5">
    <source>
        <dbReference type="ARBA" id="ARBA00022723"/>
    </source>
</evidence>
<comment type="similarity">
    <text evidence="2">Belongs to the peptidase C19 family.</text>
</comment>
<dbReference type="InterPro" id="IPR018200">
    <property type="entry name" value="USP_CS"/>
</dbReference>
<dbReference type="AlphaFoldDB" id="A0AAV8SQU1"/>
<keyword evidence="16" id="KW-1185">Reference proteome</keyword>
<dbReference type="Proteomes" id="UP001159364">
    <property type="component" value="Linkage Group LG09"/>
</dbReference>
<accession>A0AAV8SQU1</accession>
<dbReference type="Pfam" id="PF00443">
    <property type="entry name" value="UCH"/>
    <property type="match status" value="1"/>
</dbReference>
<dbReference type="InterPro" id="IPR050164">
    <property type="entry name" value="Peptidase_C19"/>
</dbReference>
<name>A0AAV8SQU1_9ROSI</name>
<organism evidence="15 16">
    <name type="scientific">Erythroxylum novogranatense</name>
    <dbReference type="NCBI Taxonomy" id="1862640"/>
    <lineage>
        <taxon>Eukaryota</taxon>
        <taxon>Viridiplantae</taxon>
        <taxon>Streptophyta</taxon>
        <taxon>Embryophyta</taxon>
        <taxon>Tracheophyta</taxon>
        <taxon>Spermatophyta</taxon>
        <taxon>Magnoliopsida</taxon>
        <taxon>eudicotyledons</taxon>
        <taxon>Gunneridae</taxon>
        <taxon>Pentapetalae</taxon>
        <taxon>rosids</taxon>
        <taxon>fabids</taxon>
        <taxon>Malpighiales</taxon>
        <taxon>Erythroxylaceae</taxon>
        <taxon>Erythroxylum</taxon>
    </lineage>
</organism>
<gene>
    <name evidence="15" type="ORF">K2173_010748</name>
</gene>
<dbReference type="SUPFAM" id="SSF54001">
    <property type="entry name" value="Cysteine proteinases"/>
    <property type="match status" value="1"/>
</dbReference>
<dbReference type="PANTHER" id="PTHR24006:SF685">
    <property type="entry name" value="UBIQUITIN CARBOXYL-TERMINAL HYDROLASE 15"/>
    <property type="match status" value="1"/>
</dbReference>
<feature type="region of interest" description="Disordered" evidence="12">
    <location>
        <begin position="300"/>
        <end position="358"/>
    </location>
</feature>
<dbReference type="Pfam" id="PF01753">
    <property type="entry name" value="zf-MYND"/>
    <property type="match status" value="1"/>
</dbReference>
<evidence type="ECO:0000256" key="12">
    <source>
        <dbReference type="SAM" id="MobiDB-lite"/>
    </source>
</evidence>
<evidence type="ECO:0000313" key="15">
    <source>
        <dbReference type="EMBL" id="KAJ8754657.1"/>
    </source>
</evidence>
<keyword evidence="9" id="KW-0788">Thiol protease</keyword>
<evidence type="ECO:0000256" key="7">
    <source>
        <dbReference type="ARBA" id="ARBA00022786"/>
    </source>
</evidence>
<dbReference type="InterPro" id="IPR038765">
    <property type="entry name" value="Papain-like_cys_pep_sf"/>
</dbReference>
<feature type="compositionally biased region" description="Basic and acidic residues" evidence="12">
    <location>
        <begin position="300"/>
        <end position="324"/>
    </location>
</feature>
<keyword evidence="5" id="KW-0479">Metal-binding</keyword>
<evidence type="ECO:0000256" key="6">
    <source>
        <dbReference type="ARBA" id="ARBA00022771"/>
    </source>
</evidence>
<evidence type="ECO:0000259" key="13">
    <source>
        <dbReference type="PROSITE" id="PS50235"/>
    </source>
</evidence>